<sequence>MQVRADPGNWTRPWSHSRRQPRCERRALSTMRWVPCRDLQRRRCAGARAAGDQRVDRLVATLGGVDQRPQAGTGNWRFLGFFEKAGSLDLCACVDGSATLGTVL</sequence>
<gene>
    <name evidence="1" type="ORF">XAC3562_410026</name>
</gene>
<keyword evidence="2" id="KW-1185">Reference proteome</keyword>
<reference evidence="1 2" key="1">
    <citation type="submission" date="2014-09" db="EMBL/GenBank/DDBJ databases">
        <authorList>
            <person name="Regsiter A."/>
        </authorList>
    </citation>
    <scope>NUCLEOTIDE SEQUENCE [LARGE SCALE GENOMIC DNA]</scope>
</reference>
<accession>A0A0U5FDP8</accession>
<dbReference type="AlphaFoldDB" id="A0A0U5FDP8"/>
<organism evidence="1 2">
    <name type="scientific">Xanthomonas citri pv. citri</name>
    <dbReference type="NCBI Taxonomy" id="611301"/>
    <lineage>
        <taxon>Bacteria</taxon>
        <taxon>Pseudomonadati</taxon>
        <taxon>Pseudomonadota</taxon>
        <taxon>Gammaproteobacteria</taxon>
        <taxon>Lysobacterales</taxon>
        <taxon>Lysobacteraceae</taxon>
        <taxon>Xanthomonas</taxon>
    </lineage>
</organism>
<comment type="caution">
    <text evidence="1">The sequence shown here is derived from an EMBL/GenBank/DDBJ whole genome shotgun (WGS) entry which is preliminary data.</text>
</comment>
<evidence type="ECO:0000313" key="2">
    <source>
        <dbReference type="Proteomes" id="UP000052230"/>
    </source>
</evidence>
<proteinExistence type="predicted"/>
<dbReference type="EMBL" id="CCXZ01000135">
    <property type="protein sequence ID" value="CEG16466.1"/>
    <property type="molecule type" value="Genomic_DNA"/>
</dbReference>
<protein>
    <submittedName>
        <fullName evidence="1">Uncharacterized protein</fullName>
    </submittedName>
</protein>
<evidence type="ECO:0000313" key="1">
    <source>
        <dbReference type="EMBL" id="CEG16466.1"/>
    </source>
</evidence>
<dbReference type="Proteomes" id="UP000052230">
    <property type="component" value="Unassembled WGS sequence"/>
</dbReference>
<name>A0A0U5FDP8_XANCI</name>